<keyword evidence="4" id="KW-1185">Reference proteome</keyword>
<dbReference type="PROSITE" id="PS50994">
    <property type="entry name" value="INTEGRASE"/>
    <property type="match status" value="1"/>
</dbReference>
<feature type="compositionally biased region" description="Basic and acidic residues" evidence="1">
    <location>
        <begin position="19"/>
        <end position="33"/>
    </location>
</feature>
<dbReference type="AlphaFoldDB" id="A0AAW1ME14"/>
<accession>A0AAW1ME14</accession>
<dbReference type="GO" id="GO:0008270">
    <property type="term" value="F:zinc ion binding"/>
    <property type="evidence" value="ECO:0007669"/>
    <property type="project" value="InterPro"/>
</dbReference>
<dbReference type="EMBL" id="JASPKY010000056">
    <property type="protein sequence ID" value="KAK9744597.1"/>
    <property type="molecule type" value="Genomic_DNA"/>
</dbReference>
<evidence type="ECO:0000313" key="3">
    <source>
        <dbReference type="EMBL" id="KAK9744597.1"/>
    </source>
</evidence>
<dbReference type="Pfam" id="PF00665">
    <property type="entry name" value="rve"/>
    <property type="match status" value="1"/>
</dbReference>
<dbReference type="Proteomes" id="UP001458880">
    <property type="component" value="Unassembled WGS sequence"/>
</dbReference>
<feature type="compositionally biased region" description="Polar residues" evidence="1">
    <location>
        <begin position="37"/>
        <end position="49"/>
    </location>
</feature>
<dbReference type="InterPro" id="IPR036397">
    <property type="entry name" value="RNaseH_sf"/>
</dbReference>
<dbReference type="InterPro" id="IPR036875">
    <property type="entry name" value="Znf_CCHC_sf"/>
</dbReference>
<sequence length="308" mass="35145">MSTIENAKTVNFIHKKTSKQNDEGTNKQQKGRDCGNNWHTQGRDSSPARSVTCHKCKKVGHFAKVCLSKPEQSENKTHKYMFSRKNKKICSVKEATLSEESFNVNTINTSAKAPHIQITVNKTRVECIIDSGSSTTDTIKQDFSKLLKKFDKIVEDVIRKCHARQVARPQHTRDPIVNTELPKTPWENLDIDFAGPYPGGQYLLILVDEYSRYPVVEVISSLDCKTVSKRLRHIFSMFGLPNTLKSDNAPPFNGAEFTNFLNKLSIKHNRVTPYWLEANGLAERRVKTLKKALLYNLKKRIRLLSLKL</sequence>
<dbReference type="GO" id="GO:0003676">
    <property type="term" value="F:nucleic acid binding"/>
    <property type="evidence" value="ECO:0007669"/>
    <property type="project" value="InterPro"/>
</dbReference>
<feature type="domain" description="Integrase catalytic" evidence="2">
    <location>
        <begin position="181"/>
        <end position="308"/>
    </location>
</feature>
<dbReference type="PANTHER" id="PTHR37984">
    <property type="entry name" value="PROTEIN CBG26694"/>
    <property type="match status" value="1"/>
</dbReference>
<dbReference type="InterPro" id="IPR001584">
    <property type="entry name" value="Integrase_cat-core"/>
</dbReference>
<name>A0AAW1ME14_POPJA</name>
<dbReference type="Gene3D" id="3.30.420.10">
    <property type="entry name" value="Ribonuclease H-like superfamily/Ribonuclease H"/>
    <property type="match status" value="1"/>
</dbReference>
<protein>
    <submittedName>
        <fullName evidence="3">Integrase core domain</fullName>
    </submittedName>
</protein>
<dbReference type="GO" id="GO:0015074">
    <property type="term" value="P:DNA integration"/>
    <property type="evidence" value="ECO:0007669"/>
    <property type="project" value="InterPro"/>
</dbReference>
<dbReference type="PANTHER" id="PTHR37984:SF11">
    <property type="entry name" value="INTEGRASE CATALYTIC DOMAIN-CONTAINING PROTEIN"/>
    <property type="match status" value="1"/>
</dbReference>
<evidence type="ECO:0000313" key="4">
    <source>
        <dbReference type="Proteomes" id="UP001458880"/>
    </source>
</evidence>
<dbReference type="SUPFAM" id="SSF57756">
    <property type="entry name" value="Retrovirus zinc finger-like domains"/>
    <property type="match status" value="1"/>
</dbReference>
<evidence type="ECO:0000259" key="2">
    <source>
        <dbReference type="PROSITE" id="PS50994"/>
    </source>
</evidence>
<dbReference type="InterPro" id="IPR050951">
    <property type="entry name" value="Retrovirus_Pol_polyprotein"/>
</dbReference>
<proteinExistence type="predicted"/>
<feature type="region of interest" description="Disordered" evidence="1">
    <location>
        <begin position="1"/>
        <end position="50"/>
    </location>
</feature>
<dbReference type="SUPFAM" id="SSF53098">
    <property type="entry name" value="Ribonuclease H-like"/>
    <property type="match status" value="1"/>
</dbReference>
<dbReference type="InterPro" id="IPR001878">
    <property type="entry name" value="Znf_CCHC"/>
</dbReference>
<reference evidence="3 4" key="1">
    <citation type="journal article" date="2024" name="BMC Genomics">
        <title>De novo assembly and annotation of Popillia japonica's genome with initial clues to its potential as an invasive pest.</title>
        <authorList>
            <person name="Cucini C."/>
            <person name="Boschi S."/>
            <person name="Funari R."/>
            <person name="Cardaioli E."/>
            <person name="Iannotti N."/>
            <person name="Marturano G."/>
            <person name="Paoli F."/>
            <person name="Bruttini M."/>
            <person name="Carapelli A."/>
            <person name="Frati F."/>
            <person name="Nardi F."/>
        </authorList>
    </citation>
    <scope>NUCLEOTIDE SEQUENCE [LARGE SCALE GENOMIC DNA]</scope>
    <source>
        <strain evidence="3">DMR45628</strain>
    </source>
</reference>
<comment type="caution">
    <text evidence="3">The sequence shown here is derived from an EMBL/GenBank/DDBJ whole genome shotgun (WGS) entry which is preliminary data.</text>
</comment>
<organism evidence="3 4">
    <name type="scientific">Popillia japonica</name>
    <name type="common">Japanese beetle</name>
    <dbReference type="NCBI Taxonomy" id="7064"/>
    <lineage>
        <taxon>Eukaryota</taxon>
        <taxon>Metazoa</taxon>
        <taxon>Ecdysozoa</taxon>
        <taxon>Arthropoda</taxon>
        <taxon>Hexapoda</taxon>
        <taxon>Insecta</taxon>
        <taxon>Pterygota</taxon>
        <taxon>Neoptera</taxon>
        <taxon>Endopterygota</taxon>
        <taxon>Coleoptera</taxon>
        <taxon>Polyphaga</taxon>
        <taxon>Scarabaeiformia</taxon>
        <taxon>Scarabaeidae</taxon>
        <taxon>Rutelinae</taxon>
        <taxon>Popillia</taxon>
    </lineage>
</organism>
<dbReference type="Gene3D" id="4.10.60.10">
    <property type="entry name" value="Zinc finger, CCHC-type"/>
    <property type="match status" value="1"/>
</dbReference>
<gene>
    <name evidence="3" type="ORF">QE152_g7642</name>
</gene>
<dbReference type="InterPro" id="IPR012337">
    <property type="entry name" value="RNaseH-like_sf"/>
</dbReference>
<dbReference type="SMART" id="SM00343">
    <property type="entry name" value="ZnF_C2HC"/>
    <property type="match status" value="1"/>
</dbReference>
<evidence type="ECO:0000256" key="1">
    <source>
        <dbReference type="SAM" id="MobiDB-lite"/>
    </source>
</evidence>